<accession>U2NNX8</accession>
<dbReference type="SUPFAM" id="SSF48452">
    <property type="entry name" value="TPR-like"/>
    <property type="match status" value="1"/>
</dbReference>
<feature type="compositionally biased region" description="Low complexity" evidence="2">
    <location>
        <begin position="207"/>
        <end position="263"/>
    </location>
</feature>
<dbReference type="PATRIC" id="fig|1294142.3.peg.1739"/>
<evidence type="ECO:0000256" key="1">
    <source>
        <dbReference type="PROSITE-ProRule" id="PRU00339"/>
    </source>
</evidence>
<dbReference type="RefSeq" id="WP_021801712.1">
    <property type="nucleotide sequence ID" value="NZ_KI273145.1"/>
</dbReference>
<dbReference type="OrthoDB" id="1936055at2"/>
<keyword evidence="1" id="KW-0802">TPR repeat</keyword>
<evidence type="ECO:0000256" key="2">
    <source>
        <dbReference type="SAM" id="MobiDB-lite"/>
    </source>
</evidence>
<feature type="transmembrane region" description="Helical" evidence="3">
    <location>
        <begin position="12"/>
        <end position="32"/>
    </location>
</feature>
<feature type="region of interest" description="Disordered" evidence="2">
    <location>
        <begin position="190"/>
        <end position="280"/>
    </location>
</feature>
<dbReference type="EMBL" id="APJA01000012">
    <property type="protein sequence ID" value="ERK30883.1"/>
    <property type="molecule type" value="Genomic_DNA"/>
</dbReference>
<dbReference type="STRING" id="1294142.CINTURNW_1708"/>
<feature type="repeat" description="TPR" evidence="1">
    <location>
        <begin position="37"/>
        <end position="70"/>
    </location>
</feature>
<proteinExistence type="predicted"/>
<dbReference type="HOGENOM" id="CLU_749458_0_0_9"/>
<evidence type="ECO:0000313" key="5">
    <source>
        <dbReference type="Proteomes" id="UP000016721"/>
    </source>
</evidence>
<evidence type="ECO:0000256" key="3">
    <source>
        <dbReference type="SAM" id="Phobius"/>
    </source>
</evidence>
<gene>
    <name evidence="4" type="ORF">CINTURNW_1708</name>
</gene>
<dbReference type="Proteomes" id="UP000016721">
    <property type="component" value="Unassembled WGS sequence"/>
</dbReference>
<dbReference type="InterPro" id="IPR011990">
    <property type="entry name" value="TPR-like_helical_dom_sf"/>
</dbReference>
<sequence>MKISQLKNKPFIILGIILILIMLSTPLGVYAYNTHNYNKFTTLGDNSLASDEFDQAIDNYSSALKYNKKNESTINDKIELTKQLKESKQNYTEALALFDENKFLEAADSFKKIPEADSKYYNTAKDKIDECMNQYIKENFNKAKSDAAINKYDSAISLLENILKIEATNTEALSLKEIYTKEIQNTKQLKEGTVNSSSQLASNVSQNANKPSNVSNNKNSSPSTNNIKNNSSNINATATNNSPVPNVQSPSNNTSPSNTQKNTYPIIVKNPGPHPGTMYTGSKFPPDIDIPYKSLFHEDNLGYMTVTVGRYPTWSNEVFESWDLEIFLFDNQLFFKRKDHNMSPIYPSNYYVTVKNRETSEILFKYIPE</sequence>
<protein>
    <submittedName>
        <fullName evidence="4">Uncharacterized protein</fullName>
    </submittedName>
</protein>
<feature type="compositionally biased region" description="Polar residues" evidence="2">
    <location>
        <begin position="190"/>
        <end position="206"/>
    </location>
</feature>
<dbReference type="AlphaFoldDB" id="U2NNX8"/>
<dbReference type="Gene3D" id="1.25.40.10">
    <property type="entry name" value="Tetratricopeptide repeat domain"/>
    <property type="match status" value="1"/>
</dbReference>
<dbReference type="InterPro" id="IPR019734">
    <property type="entry name" value="TPR_rpt"/>
</dbReference>
<evidence type="ECO:0000313" key="4">
    <source>
        <dbReference type="EMBL" id="ERK30883.1"/>
    </source>
</evidence>
<reference evidence="4 5" key="1">
    <citation type="journal article" date="2013" name="Genome Announc.">
        <title>Draft Genome Sequence of the Hydrogen- and Ethanol-Producing Bacterium Clostridium intestinale Strain URNW.</title>
        <authorList>
            <person name="Lal S."/>
            <person name="Ramachandran U."/>
            <person name="Zhang X."/>
            <person name="Sparling R."/>
            <person name="Levin D.B."/>
        </authorList>
    </citation>
    <scope>NUCLEOTIDE SEQUENCE [LARGE SCALE GENOMIC DNA]</scope>
    <source>
        <strain evidence="4 5">URNW</strain>
    </source>
</reference>
<keyword evidence="5" id="KW-1185">Reference proteome</keyword>
<dbReference type="PROSITE" id="PS50005">
    <property type="entry name" value="TPR"/>
    <property type="match status" value="1"/>
</dbReference>
<keyword evidence="3" id="KW-1133">Transmembrane helix</keyword>
<comment type="caution">
    <text evidence="4">The sequence shown here is derived from an EMBL/GenBank/DDBJ whole genome shotgun (WGS) entry which is preliminary data.</text>
</comment>
<keyword evidence="3" id="KW-0472">Membrane</keyword>
<name>U2NNX8_9CLOT</name>
<dbReference type="eggNOG" id="ENOG5033M8N">
    <property type="taxonomic scope" value="Bacteria"/>
</dbReference>
<keyword evidence="3" id="KW-0812">Transmembrane</keyword>
<organism evidence="4 5">
    <name type="scientific">Clostridium intestinale URNW</name>
    <dbReference type="NCBI Taxonomy" id="1294142"/>
    <lineage>
        <taxon>Bacteria</taxon>
        <taxon>Bacillati</taxon>
        <taxon>Bacillota</taxon>
        <taxon>Clostridia</taxon>
        <taxon>Eubacteriales</taxon>
        <taxon>Clostridiaceae</taxon>
        <taxon>Clostridium</taxon>
    </lineage>
</organism>